<dbReference type="SUPFAM" id="SSF57184">
    <property type="entry name" value="Growth factor receptor domain"/>
    <property type="match status" value="1"/>
</dbReference>
<dbReference type="InterPro" id="IPR049883">
    <property type="entry name" value="NOTCH1_EGF-like"/>
</dbReference>
<dbReference type="SMART" id="SM00181">
    <property type="entry name" value="EGF"/>
    <property type="match status" value="2"/>
</dbReference>
<reference evidence="21" key="1">
    <citation type="journal article" date="2023" name="Science">
        <title>Genome structures resolve the early diversification of teleost fishes.</title>
        <authorList>
            <person name="Parey E."/>
            <person name="Louis A."/>
            <person name="Montfort J."/>
            <person name="Bouchez O."/>
            <person name="Roques C."/>
            <person name="Iampietro C."/>
            <person name="Lluch J."/>
            <person name="Castinel A."/>
            <person name="Donnadieu C."/>
            <person name="Desvignes T."/>
            <person name="Floi Bucao C."/>
            <person name="Jouanno E."/>
            <person name="Wen M."/>
            <person name="Mejri S."/>
            <person name="Dirks R."/>
            <person name="Jansen H."/>
            <person name="Henkel C."/>
            <person name="Chen W.J."/>
            <person name="Zahm M."/>
            <person name="Cabau C."/>
            <person name="Klopp C."/>
            <person name="Thompson A.W."/>
            <person name="Robinson-Rechavi M."/>
            <person name="Braasch I."/>
            <person name="Lecointre G."/>
            <person name="Bobe J."/>
            <person name="Postlethwait J.H."/>
            <person name="Berthelot C."/>
            <person name="Roest Crollius H."/>
            <person name="Guiguen Y."/>
        </authorList>
    </citation>
    <scope>NUCLEOTIDE SEQUENCE</scope>
    <source>
        <strain evidence="21">WJC10195</strain>
    </source>
</reference>
<evidence type="ECO:0000256" key="9">
    <source>
        <dbReference type="ARBA" id="ARBA00022729"/>
    </source>
</evidence>
<evidence type="ECO:0000256" key="3">
    <source>
        <dbReference type="ARBA" id="ARBA00006127"/>
    </source>
</evidence>
<evidence type="ECO:0000256" key="1">
    <source>
        <dbReference type="ARBA" id="ARBA00004479"/>
    </source>
</evidence>
<evidence type="ECO:0000256" key="18">
    <source>
        <dbReference type="SAM" id="MobiDB-lite"/>
    </source>
</evidence>
<dbReference type="Pfam" id="PF07645">
    <property type="entry name" value="EGF_CA"/>
    <property type="match status" value="2"/>
</dbReference>
<dbReference type="OrthoDB" id="10022113at2759"/>
<feature type="transmembrane region" description="Helical" evidence="19">
    <location>
        <begin position="20"/>
        <end position="38"/>
    </location>
</feature>
<evidence type="ECO:0000256" key="2">
    <source>
        <dbReference type="ARBA" id="ARBA00004498"/>
    </source>
</evidence>
<dbReference type="CDD" id="cd00054">
    <property type="entry name" value="EGF_CA"/>
    <property type="match status" value="2"/>
</dbReference>
<feature type="region of interest" description="Disordered" evidence="18">
    <location>
        <begin position="103"/>
        <end position="122"/>
    </location>
</feature>
<keyword evidence="12 19" id="KW-1133">Transmembrane helix</keyword>
<evidence type="ECO:0000256" key="7">
    <source>
        <dbReference type="ARBA" id="ARBA00022583"/>
    </source>
</evidence>
<dbReference type="Proteomes" id="UP001152622">
    <property type="component" value="Chromosome 4"/>
</dbReference>
<dbReference type="InterPro" id="IPR001881">
    <property type="entry name" value="EGF-like_Ca-bd_dom"/>
</dbReference>
<dbReference type="InterPro" id="IPR055088">
    <property type="entry name" value="Fibulin_C"/>
</dbReference>
<evidence type="ECO:0000256" key="8">
    <source>
        <dbReference type="ARBA" id="ARBA00022692"/>
    </source>
</evidence>
<evidence type="ECO:0000256" key="11">
    <source>
        <dbReference type="ARBA" id="ARBA00022837"/>
    </source>
</evidence>
<feature type="disulfide bond" evidence="17">
    <location>
        <begin position="171"/>
        <end position="181"/>
    </location>
</feature>
<name>A0A9Q1FUT1_SYNKA</name>
<dbReference type="Pfam" id="PF12662">
    <property type="entry name" value="cEGF"/>
    <property type="match status" value="1"/>
</dbReference>
<dbReference type="GO" id="GO:0006897">
    <property type="term" value="P:endocytosis"/>
    <property type="evidence" value="ECO:0007669"/>
    <property type="project" value="UniProtKB-KW"/>
</dbReference>
<dbReference type="PROSITE" id="PS01186">
    <property type="entry name" value="EGF_2"/>
    <property type="match status" value="2"/>
</dbReference>
<keyword evidence="11" id="KW-0106">Calcium</keyword>
<dbReference type="GO" id="GO:0005509">
    <property type="term" value="F:calcium ion binding"/>
    <property type="evidence" value="ECO:0007669"/>
    <property type="project" value="InterPro"/>
</dbReference>
<dbReference type="SMART" id="SM00179">
    <property type="entry name" value="EGF_CA"/>
    <property type="match status" value="4"/>
</dbReference>
<dbReference type="InterPro" id="IPR000742">
    <property type="entry name" value="EGF"/>
</dbReference>
<dbReference type="InterPro" id="IPR000152">
    <property type="entry name" value="EGF-type_Asp/Asn_hydroxyl_site"/>
</dbReference>
<evidence type="ECO:0000313" key="22">
    <source>
        <dbReference type="Proteomes" id="UP001152622"/>
    </source>
</evidence>
<keyword evidence="16" id="KW-0325">Glycoprotein</keyword>
<keyword evidence="13 19" id="KW-0472">Membrane</keyword>
<dbReference type="InterPro" id="IPR018097">
    <property type="entry name" value="EGF_Ca-bd_CS"/>
</dbReference>
<dbReference type="FunFam" id="2.10.25.10:FF:000201">
    <property type="entry name" value="EGF-containing fibulin-like extracellular matrix protein 2"/>
    <property type="match status" value="1"/>
</dbReference>
<keyword evidence="14 17" id="KW-1015">Disulfide bond</keyword>
<feature type="domain" description="EGF-like" evidence="20">
    <location>
        <begin position="207"/>
        <end position="246"/>
    </location>
</feature>
<keyword evidence="5" id="KW-0272">Extracellular matrix</keyword>
<evidence type="ECO:0000256" key="10">
    <source>
        <dbReference type="ARBA" id="ARBA00022737"/>
    </source>
</evidence>
<keyword evidence="22" id="KW-1185">Reference proteome</keyword>
<evidence type="ECO:0000256" key="13">
    <source>
        <dbReference type="ARBA" id="ARBA00023136"/>
    </source>
</evidence>
<keyword evidence="10" id="KW-0677">Repeat</keyword>
<evidence type="ECO:0000256" key="16">
    <source>
        <dbReference type="ARBA" id="ARBA00023180"/>
    </source>
</evidence>
<dbReference type="Gene3D" id="2.10.25.10">
    <property type="entry name" value="Laminin"/>
    <property type="match status" value="3"/>
</dbReference>
<evidence type="ECO:0000256" key="12">
    <source>
        <dbReference type="ARBA" id="ARBA00022989"/>
    </source>
</evidence>
<proteinExistence type="inferred from homology"/>
<dbReference type="FunFam" id="2.10.25.10:FF:000009">
    <property type="entry name" value="Low-density lipoprotein receptor isoform 1"/>
    <property type="match status" value="1"/>
</dbReference>
<comment type="caution">
    <text evidence="17">Lacks conserved residue(s) required for the propagation of feature annotation.</text>
</comment>
<sequence>MKLYTCRFTQQKGIFSRNFMMFRICLYFGVIIACIFSQEAEEPVSYSCTDGYEFDVGSQGCKDINECVTLPDACKGGMRCINYYGGYFCLPPNAQIIFSTDQSDTAAGPAPGIAPAPAPVPDPTPVPEPEPVARQPLLVWPGFHGNRRGTVRCSAGFLVDEQNQCRDINECETSNPCQHMCFNIMGSYICQCKQGFELAPDSISCQDIDECSYSSYMCQYQCVNQPGQYTCMCPDGYQLQGTSLCQDVNECETGGHNCRDDELCWNYHGGFRCYPRNPCHEPYVRTGENRCTCSSPSLCHGVTPSIVYKYMSILSDRSVPADIFQIQATNIYANTHNTFRIKAGNEGGEFFLRRSSNVSAMLMLTKPLTGPREHIVDLEMLTHNTVLNYRSSSLLRLTLIVGPYSF</sequence>
<protein>
    <recommendedName>
        <fullName evidence="20">EGF-like domain-containing protein</fullName>
    </recommendedName>
</protein>
<dbReference type="GO" id="GO:0031012">
    <property type="term" value="C:extracellular matrix"/>
    <property type="evidence" value="ECO:0007669"/>
    <property type="project" value="UniProtKB-ARBA"/>
</dbReference>
<comment type="caution">
    <text evidence="21">The sequence shown here is derived from an EMBL/GenBank/DDBJ whole genome shotgun (WGS) entry which is preliminary data.</text>
</comment>
<gene>
    <name evidence="21" type="ORF">SKAU_G00148910</name>
</gene>
<dbReference type="PANTHER" id="PTHR24050:SF28">
    <property type="entry name" value="UROMODULIN-LIKE"/>
    <property type="match status" value="1"/>
</dbReference>
<keyword evidence="6 17" id="KW-0245">EGF-like domain</keyword>
<comment type="subcellular location">
    <subcellularLocation>
        <location evidence="1">Membrane</location>
        <topology evidence="1">Single-pass type I membrane protein</topology>
    </subcellularLocation>
    <subcellularLocation>
        <location evidence="2">Secreted</location>
        <location evidence="2">Extracellular space</location>
        <location evidence="2">Extracellular matrix</location>
    </subcellularLocation>
</comment>
<evidence type="ECO:0000256" key="17">
    <source>
        <dbReference type="PROSITE-ProRule" id="PRU00076"/>
    </source>
</evidence>
<dbReference type="Pfam" id="PF22914">
    <property type="entry name" value="Fibulin_C"/>
    <property type="match status" value="1"/>
</dbReference>
<dbReference type="InterPro" id="IPR026823">
    <property type="entry name" value="cEGF"/>
</dbReference>
<keyword evidence="7" id="KW-0254">Endocytosis</keyword>
<evidence type="ECO:0000256" key="19">
    <source>
        <dbReference type="SAM" id="Phobius"/>
    </source>
</evidence>
<evidence type="ECO:0000259" key="20">
    <source>
        <dbReference type="PROSITE" id="PS50026"/>
    </source>
</evidence>
<feature type="compositionally biased region" description="Pro residues" evidence="18">
    <location>
        <begin position="112"/>
        <end position="122"/>
    </location>
</feature>
<dbReference type="InterPro" id="IPR009030">
    <property type="entry name" value="Growth_fac_rcpt_cys_sf"/>
</dbReference>
<evidence type="ECO:0000256" key="6">
    <source>
        <dbReference type="ARBA" id="ARBA00022536"/>
    </source>
</evidence>
<evidence type="ECO:0000256" key="5">
    <source>
        <dbReference type="ARBA" id="ARBA00022530"/>
    </source>
</evidence>
<organism evidence="21 22">
    <name type="scientific">Synaphobranchus kaupii</name>
    <name type="common">Kaup's arrowtooth eel</name>
    <dbReference type="NCBI Taxonomy" id="118154"/>
    <lineage>
        <taxon>Eukaryota</taxon>
        <taxon>Metazoa</taxon>
        <taxon>Chordata</taxon>
        <taxon>Craniata</taxon>
        <taxon>Vertebrata</taxon>
        <taxon>Euteleostomi</taxon>
        <taxon>Actinopterygii</taxon>
        <taxon>Neopterygii</taxon>
        <taxon>Teleostei</taxon>
        <taxon>Anguilliformes</taxon>
        <taxon>Synaphobranchidae</taxon>
        <taxon>Synaphobranchus</taxon>
    </lineage>
</organism>
<keyword evidence="4" id="KW-0964">Secreted</keyword>
<evidence type="ECO:0000313" key="21">
    <source>
        <dbReference type="EMBL" id="KAJ8366060.1"/>
    </source>
</evidence>
<dbReference type="InterPro" id="IPR052235">
    <property type="entry name" value="Nephronectin_domain"/>
</dbReference>
<dbReference type="PROSITE" id="PS50026">
    <property type="entry name" value="EGF_3"/>
    <property type="match status" value="2"/>
</dbReference>
<accession>A0A9Q1FUT1</accession>
<dbReference type="PROSITE" id="PS00010">
    <property type="entry name" value="ASX_HYDROXYL"/>
    <property type="match status" value="2"/>
</dbReference>
<dbReference type="PROSITE" id="PS01187">
    <property type="entry name" value="EGF_CA"/>
    <property type="match status" value="1"/>
</dbReference>
<keyword evidence="8 19" id="KW-0812">Transmembrane</keyword>
<keyword evidence="15" id="KW-0675">Receptor</keyword>
<evidence type="ECO:0000256" key="15">
    <source>
        <dbReference type="ARBA" id="ARBA00023170"/>
    </source>
</evidence>
<dbReference type="AlphaFoldDB" id="A0A9Q1FUT1"/>
<evidence type="ECO:0000256" key="4">
    <source>
        <dbReference type="ARBA" id="ARBA00022525"/>
    </source>
</evidence>
<comment type="similarity">
    <text evidence="3">Belongs to the fibulin family.</text>
</comment>
<dbReference type="GO" id="GO:0016020">
    <property type="term" value="C:membrane"/>
    <property type="evidence" value="ECO:0007669"/>
    <property type="project" value="UniProtKB-SubCell"/>
</dbReference>
<feature type="domain" description="EGF-like" evidence="20">
    <location>
        <begin position="167"/>
        <end position="206"/>
    </location>
</feature>
<dbReference type="PROSITE" id="PS51257">
    <property type="entry name" value="PROKAR_LIPOPROTEIN"/>
    <property type="match status" value="1"/>
</dbReference>
<dbReference type="PANTHER" id="PTHR24050">
    <property type="entry name" value="PA14 DOMAIN-CONTAINING PROTEIN"/>
    <property type="match status" value="1"/>
</dbReference>
<dbReference type="EMBL" id="JAINUF010000004">
    <property type="protein sequence ID" value="KAJ8366060.1"/>
    <property type="molecule type" value="Genomic_DNA"/>
</dbReference>
<evidence type="ECO:0000256" key="14">
    <source>
        <dbReference type="ARBA" id="ARBA00023157"/>
    </source>
</evidence>
<keyword evidence="9" id="KW-0732">Signal</keyword>